<feature type="transmembrane region" description="Helical" evidence="11">
    <location>
        <begin position="268"/>
        <end position="290"/>
    </location>
</feature>
<feature type="transmembrane region" description="Helical" evidence="11">
    <location>
        <begin position="59"/>
        <end position="83"/>
    </location>
</feature>
<evidence type="ECO:0000256" key="9">
    <source>
        <dbReference type="ARBA" id="ARBA00023136"/>
    </source>
</evidence>
<proteinExistence type="inferred from homology"/>
<comment type="similarity">
    <text evidence="2">Belongs to the inorganic phosphate transporter (PiT) (TC 2.A.20) family. Pit subfamily.</text>
</comment>
<feature type="transmembrane region" description="Helical" evidence="11">
    <location>
        <begin position="147"/>
        <end position="167"/>
    </location>
</feature>
<dbReference type="Pfam" id="PF01384">
    <property type="entry name" value="PHO4"/>
    <property type="match status" value="1"/>
</dbReference>
<reference evidence="12 13" key="1">
    <citation type="submission" date="2019-06" db="EMBL/GenBank/DDBJ databases">
        <authorList>
            <person name="Yang Y."/>
        </authorList>
    </citation>
    <scope>NUCLEOTIDE SEQUENCE [LARGE SCALE GENOMIC DNA]</scope>
    <source>
        <strain evidence="12 13">BIT-26</strain>
    </source>
</reference>
<dbReference type="OrthoDB" id="9779554at2"/>
<evidence type="ECO:0000256" key="8">
    <source>
        <dbReference type="ARBA" id="ARBA00022989"/>
    </source>
</evidence>
<evidence type="ECO:0000256" key="1">
    <source>
        <dbReference type="ARBA" id="ARBA00004651"/>
    </source>
</evidence>
<evidence type="ECO:0000256" key="11">
    <source>
        <dbReference type="RuleBase" id="RU363058"/>
    </source>
</evidence>
<dbReference type="GO" id="GO:0005315">
    <property type="term" value="F:phosphate transmembrane transporter activity"/>
    <property type="evidence" value="ECO:0007669"/>
    <property type="project" value="InterPro"/>
</dbReference>
<dbReference type="EMBL" id="VHQI01000001">
    <property type="protein sequence ID" value="TPW44667.1"/>
    <property type="molecule type" value="Genomic_DNA"/>
</dbReference>
<feature type="transmembrane region" description="Helical" evidence="11">
    <location>
        <begin position="210"/>
        <end position="231"/>
    </location>
</feature>
<dbReference type="Proteomes" id="UP000319523">
    <property type="component" value="Unassembled WGS sequence"/>
</dbReference>
<evidence type="ECO:0000256" key="7">
    <source>
        <dbReference type="ARBA" id="ARBA00022847"/>
    </source>
</evidence>
<evidence type="ECO:0000256" key="4">
    <source>
        <dbReference type="ARBA" id="ARBA00022475"/>
    </source>
</evidence>
<dbReference type="GO" id="GO:0035435">
    <property type="term" value="P:phosphate ion transmembrane transport"/>
    <property type="evidence" value="ECO:0007669"/>
    <property type="project" value="TreeGrafter"/>
</dbReference>
<comment type="caution">
    <text evidence="12">The sequence shown here is derived from an EMBL/GenBank/DDBJ whole genome shotgun (WGS) entry which is preliminary data.</text>
</comment>
<keyword evidence="3 11" id="KW-0813">Transport</keyword>
<evidence type="ECO:0000313" key="13">
    <source>
        <dbReference type="Proteomes" id="UP000319523"/>
    </source>
</evidence>
<keyword evidence="13" id="KW-1185">Reference proteome</keyword>
<feature type="transmembrane region" description="Helical" evidence="11">
    <location>
        <begin position="504"/>
        <end position="524"/>
    </location>
</feature>
<evidence type="ECO:0000256" key="10">
    <source>
        <dbReference type="ARBA" id="ARBA00047348"/>
    </source>
</evidence>
<keyword evidence="8 11" id="KW-1133">Transmembrane helix</keyword>
<comment type="catalytic activity">
    <reaction evidence="10">
        <text>phosphate(in) + H(+)(in) = phosphate(out) + H(+)(out)</text>
        <dbReference type="Rhea" id="RHEA:29939"/>
        <dbReference type="ChEBI" id="CHEBI:15378"/>
        <dbReference type="ChEBI" id="CHEBI:43474"/>
    </reaction>
</comment>
<gene>
    <name evidence="12" type="ORF">FKM52_02875</name>
</gene>
<dbReference type="PANTHER" id="PTHR11101">
    <property type="entry name" value="PHOSPHATE TRANSPORTER"/>
    <property type="match status" value="1"/>
</dbReference>
<evidence type="ECO:0000256" key="5">
    <source>
        <dbReference type="ARBA" id="ARBA00022592"/>
    </source>
</evidence>
<sequence>MSEHRLFTRCATRFPALYTPRCSRQRRVRIALTLLLLASLAWMMQQLSPEIRYAVDGGLPLLSALLLCGALLLALAFIFINGMHDTANAVTTVIYTGTLSPTRAVLISAVANMTGVALASGVVAWSVMSLLPPEGLITLDTRHGYALIYALLLSAVGWNFTSWYMAIPCSSSHALLGAMLGAGCASSLLHDGQALNGVDWRQAERTGWALLLAPLLGFLAAGLLLRLIALLPACGTPGTRPPLWLRGMLMLTSSGVSFAHGANDGQKGMGLIMVILLIALPGAFALNRALPESELASLTRLTAQAQARLPAPENLTPAQTPLQHYPHQQPGRSDKTLATPGVMAGAIYQQLSTTAHLNALTPDERIALRLRMALTANMVRQLLQEKESLAPGQRALLRELAAQLDHAAKMIPWWVKIVTALTLALGTLTGWQRIAITIGERTGAAPLSAAQGASSELVAMTALGVAEPFGLPISTTQVLACGVAGSMAASGSPLQSATLKRIGLVWLLTLPACALLSALLYTLLLAL</sequence>
<protein>
    <recommendedName>
        <fullName evidence="11">Phosphate transporter</fullName>
    </recommendedName>
</protein>
<keyword evidence="9 11" id="KW-0472">Membrane</keyword>
<keyword evidence="7" id="KW-0769">Symport</keyword>
<accession>A0A506VFR0</accession>
<feature type="transmembrane region" description="Helical" evidence="11">
    <location>
        <begin position="104"/>
        <end position="127"/>
    </location>
</feature>
<organism evidence="12 13">
    <name type="scientific">Mixta tenebrionis</name>
    <dbReference type="NCBI Taxonomy" id="2562439"/>
    <lineage>
        <taxon>Bacteria</taxon>
        <taxon>Pseudomonadati</taxon>
        <taxon>Pseudomonadota</taxon>
        <taxon>Gammaproteobacteria</taxon>
        <taxon>Enterobacterales</taxon>
        <taxon>Erwiniaceae</taxon>
        <taxon>Mixta</taxon>
    </lineage>
</organism>
<evidence type="ECO:0000256" key="6">
    <source>
        <dbReference type="ARBA" id="ARBA00022692"/>
    </source>
</evidence>
<keyword evidence="6 11" id="KW-0812">Transmembrane</keyword>
<evidence type="ECO:0000256" key="2">
    <source>
        <dbReference type="ARBA" id="ARBA00005342"/>
    </source>
</evidence>
<evidence type="ECO:0000256" key="3">
    <source>
        <dbReference type="ARBA" id="ARBA00022448"/>
    </source>
</evidence>
<evidence type="ECO:0000313" key="12">
    <source>
        <dbReference type="EMBL" id="TPW44667.1"/>
    </source>
</evidence>
<keyword evidence="5 11" id="KW-0592">Phosphate transport</keyword>
<name>A0A506VFR0_9GAMM</name>
<comment type="subcellular location">
    <subcellularLocation>
        <location evidence="1">Cell membrane</location>
        <topology evidence="1">Multi-pass membrane protein</topology>
    </subcellularLocation>
    <subcellularLocation>
        <location evidence="11">Membrane</location>
        <topology evidence="11">Multi-pass membrane protein</topology>
    </subcellularLocation>
</comment>
<keyword evidence="4" id="KW-1003">Cell membrane</keyword>
<dbReference type="InterPro" id="IPR001204">
    <property type="entry name" value="Phos_transporter"/>
</dbReference>
<dbReference type="PANTHER" id="PTHR11101:SF65">
    <property type="entry name" value="LOW-AFFINITY INORGANIC PHOSPHATE TRANSPORTER PITA-RELATED"/>
    <property type="match status" value="1"/>
</dbReference>
<dbReference type="RefSeq" id="WP_141174673.1">
    <property type="nucleotide sequence ID" value="NZ_JBHUFX010000013.1"/>
</dbReference>
<dbReference type="AlphaFoldDB" id="A0A506VFR0"/>
<feature type="transmembrane region" description="Helical" evidence="11">
    <location>
        <begin position="28"/>
        <end position="47"/>
    </location>
</feature>
<dbReference type="GO" id="GO:0016020">
    <property type="term" value="C:membrane"/>
    <property type="evidence" value="ECO:0007669"/>
    <property type="project" value="UniProtKB-SubCell"/>
</dbReference>